<proteinExistence type="predicted"/>
<feature type="compositionally biased region" description="Basic and acidic residues" evidence="1">
    <location>
        <begin position="91"/>
        <end position="138"/>
    </location>
</feature>
<keyword evidence="2" id="KW-0812">Transmembrane</keyword>
<dbReference type="AlphaFoldDB" id="A0A922EF62"/>
<feature type="compositionally biased region" description="Polar residues" evidence="1">
    <location>
        <begin position="501"/>
        <end position="521"/>
    </location>
</feature>
<dbReference type="OrthoDB" id="1928179at2759"/>
<evidence type="ECO:0000313" key="4">
    <source>
        <dbReference type="Proteomes" id="UP000811246"/>
    </source>
</evidence>
<comment type="caution">
    <text evidence="3">The sequence shown here is derived from an EMBL/GenBank/DDBJ whole genome shotgun (WGS) entry which is preliminary data.</text>
</comment>
<organism evidence="3 4">
    <name type="scientific">Carya illinoinensis</name>
    <name type="common">Pecan</name>
    <dbReference type="NCBI Taxonomy" id="32201"/>
    <lineage>
        <taxon>Eukaryota</taxon>
        <taxon>Viridiplantae</taxon>
        <taxon>Streptophyta</taxon>
        <taxon>Embryophyta</taxon>
        <taxon>Tracheophyta</taxon>
        <taxon>Spermatophyta</taxon>
        <taxon>Magnoliopsida</taxon>
        <taxon>eudicotyledons</taxon>
        <taxon>Gunneridae</taxon>
        <taxon>Pentapetalae</taxon>
        <taxon>rosids</taxon>
        <taxon>fabids</taxon>
        <taxon>Fagales</taxon>
        <taxon>Juglandaceae</taxon>
        <taxon>Carya</taxon>
    </lineage>
</organism>
<feature type="compositionally biased region" description="Low complexity" evidence="1">
    <location>
        <begin position="470"/>
        <end position="486"/>
    </location>
</feature>
<keyword evidence="2" id="KW-0472">Membrane</keyword>
<feature type="compositionally biased region" description="Polar residues" evidence="1">
    <location>
        <begin position="389"/>
        <end position="411"/>
    </location>
</feature>
<feature type="compositionally biased region" description="Basic and acidic residues" evidence="1">
    <location>
        <begin position="72"/>
        <end position="82"/>
    </location>
</feature>
<feature type="compositionally biased region" description="Basic and acidic residues" evidence="1">
    <location>
        <begin position="329"/>
        <end position="348"/>
    </location>
</feature>
<protein>
    <submittedName>
        <fullName evidence="3">Uncharacterized protein</fullName>
    </submittedName>
</protein>
<feature type="transmembrane region" description="Helical" evidence="2">
    <location>
        <begin position="20"/>
        <end position="37"/>
    </location>
</feature>
<evidence type="ECO:0000313" key="3">
    <source>
        <dbReference type="EMBL" id="KAG6702538.1"/>
    </source>
</evidence>
<name>A0A922EF62_CARIL</name>
<feature type="compositionally biased region" description="Basic and acidic residues" evidence="1">
    <location>
        <begin position="291"/>
        <end position="307"/>
    </location>
</feature>
<feature type="compositionally biased region" description="Polar residues" evidence="1">
    <location>
        <begin position="440"/>
        <end position="469"/>
    </location>
</feature>
<feature type="compositionally biased region" description="Polar residues" evidence="1">
    <location>
        <begin position="420"/>
        <end position="432"/>
    </location>
</feature>
<dbReference type="PANTHER" id="PTHR33700:SF22">
    <property type="entry name" value="PROTEIN, PUTATIVE-RELATED"/>
    <property type="match status" value="1"/>
</dbReference>
<feature type="compositionally biased region" description="Basic and acidic residues" evidence="1">
    <location>
        <begin position="522"/>
        <end position="531"/>
    </location>
</feature>
<evidence type="ECO:0000256" key="2">
    <source>
        <dbReference type="SAM" id="Phobius"/>
    </source>
</evidence>
<evidence type="ECO:0000256" key="1">
    <source>
        <dbReference type="SAM" id="MobiDB-lite"/>
    </source>
</evidence>
<accession>A0A922EF62</accession>
<dbReference type="Proteomes" id="UP000811246">
    <property type="component" value="Chromosome 7"/>
</dbReference>
<dbReference type="EMBL" id="CM031831">
    <property type="protein sequence ID" value="KAG6702537.1"/>
    <property type="molecule type" value="Genomic_DNA"/>
</dbReference>
<feature type="compositionally biased region" description="Basic and acidic residues" evidence="1">
    <location>
        <begin position="145"/>
        <end position="284"/>
    </location>
</feature>
<keyword evidence="2" id="KW-1133">Transmembrane helix</keyword>
<sequence length="550" mass="62134">MFRSSPRRNQRSKGFKVKHALQICLLLGVSIWLLYQLRNSRDKKASFGEGNKSVSEIAKLGRKDLQPQVEEPTIRDARHKEEENEEESKNEEEQNKFEESDDVVKGHGDGEIDVHDKDKVEEETEHRWDSVDGEKEKENEDNESAESKEKSGEEKENEENTEKGREGKESEESNEQSEEKENEESNEKEREVKAFEENKENEGENKGFEESKEKESKENENEESKEKQTEDKENEESKDKENEEIKENRSKEDQGAEKREGSNEIHSREEAAEKDGKIEERGTSEDLVQDGSDRNNKAREEQYKGDDAASTVVHNQNITAGSELGNWENSKDAEQVENRGNNDFEQESKTNSTEAVDANHNDSEKSVRETENFDNRDSTNATRSEDGGSESSQPELQNGTHANTTLQNVIPQETEKSEPAANNEQQNSSETPYTRMENGDVQTESNRSSVMDGNNDVILNTVNSADAGQNENDNADQSNTNNNTDAGQKEPVDSQEEKEASSNTYSDSNASQNDQVDSSISQEEKEARTDLETLPETTTQGHNNDDTAAE</sequence>
<dbReference type="EMBL" id="CM031831">
    <property type="protein sequence ID" value="KAG6702538.1"/>
    <property type="molecule type" value="Genomic_DNA"/>
</dbReference>
<gene>
    <name evidence="3" type="ORF">I3842_07G039400</name>
</gene>
<reference evidence="3" key="1">
    <citation type="submission" date="2021-01" db="EMBL/GenBank/DDBJ databases">
        <authorList>
            <person name="Lovell J.T."/>
            <person name="Bentley N."/>
            <person name="Bhattarai G."/>
            <person name="Jenkins J.W."/>
            <person name="Sreedasyam A."/>
            <person name="Alarcon Y."/>
            <person name="Bock C."/>
            <person name="Boston L."/>
            <person name="Carlson J."/>
            <person name="Cervantes K."/>
            <person name="Clermont K."/>
            <person name="Krom N."/>
            <person name="Kubenka K."/>
            <person name="Mamidi S."/>
            <person name="Mattison C."/>
            <person name="Monteros M."/>
            <person name="Pisani C."/>
            <person name="Plott C."/>
            <person name="Rajasekar S."/>
            <person name="Rhein H.S."/>
            <person name="Rohla C."/>
            <person name="Song M."/>
            <person name="Hilaire R.S."/>
            <person name="Shu S."/>
            <person name="Wells L."/>
            <person name="Wang X."/>
            <person name="Webber J."/>
            <person name="Heerema R.J."/>
            <person name="Klein P."/>
            <person name="Conner P."/>
            <person name="Grauke L."/>
            <person name="Grimwood J."/>
            <person name="Schmutz J."/>
            <person name="Randall J.J."/>
        </authorList>
    </citation>
    <scope>NUCLEOTIDE SEQUENCE</scope>
    <source>
        <tissue evidence="3">Leaf</tissue>
    </source>
</reference>
<dbReference type="PANTHER" id="PTHR33700">
    <property type="entry name" value="MYB-LIKE PROTEIN X"/>
    <property type="match status" value="1"/>
</dbReference>
<feature type="compositionally biased region" description="Basic and acidic residues" evidence="1">
    <location>
        <begin position="357"/>
        <end position="377"/>
    </location>
</feature>
<feature type="compositionally biased region" description="Basic and acidic residues" evidence="1">
    <location>
        <begin position="487"/>
        <end position="500"/>
    </location>
</feature>
<feature type="region of interest" description="Disordered" evidence="1">
    <location>
        <begin position="44"/>
        <end position="550"/>
    </location>
</feature>